<keyword evidence="1" id="KW-0812">Transmembrane</keyword>
<organism evidence="2 3">
    <name type="scientific">Kribbella pratensis</name>
    <dbReference type="NCBI Taxonomy" id="2512112"/>
    <lineage>
        <taxon>Bacteria</taxon>
        <taxon>Bacillati</taxon>
        <taxon>Actinomycetota</taxon>
        <taxon>Actinomycetes</taxon>
        <taxon>Propionibacteriales</taxon>
        <taxon>Kribbellaceae</taxon>
        <taxon>Kribbella</taxon>
    </lineage>
</organism>
<proteinExistence type="predicted"/>
<dbReference type="Proteomes" id="UP000295146">
    <property type="component" value="Unassembled WGS sequence"/>
</dbReference>
<accession>A0A4R8BXU3</accession>
<gene>
    <name evidence="2" type="ORF">EV653_6712</name>
</gene>
<evidence type="ECO:0000256" key="1">
    <source>
        <dbReference type="SAM" id="Phobius"/>
    </source>
</evidence>
<protein>
    <recommendedName>
        <fullName evidence="4">Methyl-accepting chemotaxis protein</fullName>
    </recommendedName>
</protein>
<comment type="caution">
    <text evidence="2">The sequence shown here is derived from an EMBL/GenBank/DDBJ whole genome shotgun (WGS) entry which is preliminary data.</text>
</comment>
<reference evidence="2 3" key="1">
    <citation type="submission" date="2019-03" db="EMBL/GenBank/DDBJ databases">
        <title>Genomic Encyclopedia of Type Strains, Phase III (KMG-III): the genomes of soil and plant-associated and newly described type strains.</title>
        <authorList>
            <person name="Whitman W."/>
        </authorList>
    </citation>
    <scope>NUCLEOTIDE SEQUENCE [LARGE SCALE GENOMIC DNA]</scope>
    <source>
        <strain evidence="2 3">VKM Ac-2573</strain>
    </source>
</reference>
<evidence type="ECO:0008006" key="4">
    <source>
        <dbReference type="Google" id="ProtNLM"/>
    </source>
</evidence>
<name>A0A4R8BXU3_9ACTN</name>
<feature type="transmembrane region" description="Helical" evidence="1">
    <location>
        <begin position="63"/>
        <end position="86"/>
    </location>
</feature>
<dbReference type="EMBL" id="SODP01000003">
    <property type="protein sequence ID" value="TDW66680.1"/>
    <property type="molecule type" value="Genomic_DNA"/>
</dbReference>
<dbReference type="RefSeq" id="WP_134108803.1">
    <property type="nucleotide sequence ID" value="NZ_SODP01000003.1"/>
</dbReference>
<keyword evidence="3" id="KW-1185">Reference proteome</keyword>
<evidence type="ECO:0000313" key="3">
    <source>
        <dbReference type="Proteomes" id="UP000295146"/>
    </source>
</evidence>
<keyword evidence="1" id="KW-1133">Transmembrane helix</keyword>
<dbReference type="AlphaFoldDB" id="A0A4R8BXU3"/>
<sequence length="105" mass="11049">MDGDAAEFATYKAGDKQAAIAASVGADRALRKQYEDSLQQTRSLGQSSLQSATNWLPSSATRAVAILIGCLLVALAAGAVIAYWLLRQITLPIFKLAALLSAEPL</sequence>
<evidence type="ECO:0000313" key="2">
    <source>
        <dbReference type="EMBL" id="TDW66680.1"/>
    </source>
</evidence>
<keyword evidence="1" id="KW-0472">Membrane</keyword>